<dbReference type="GO" id="GO:0008295">
    <property type="term" value="P:spermidine biosynthetic process"/>
    <property type="evidence" value="ECO:0007669"/>
    <property type="project" value="UniProtKB-UniRule"/>
</dbReference>
<feature type="binding site" evidence="4">
    <location>
        <position position="106"/>
    </location>
    <ligand>
        <name>S-methyl-5'-thioadenosine</name>
        <dbReference type="ChEBI" id="CHEBI:17509"/>
    </ligand>
</feature>
<sequence length="274" mass="30889">MELWLREQHTEGYSVSWKIKEIFYQKQTPYQHLAIVEFYDLGRALVLDGIVQTTEKDEYIYHEMIAHVPMFSLRQVETVLVIGGGDGGTVREVLKHTGVKKVVLAEIDEDVINACRQYLPVTAACLSDPRVELAIGDGIKYVEQQQAAFDLIIVDSSDPIGPAEPLFGSKFYQLVKRALKPGGAVVAQTESPLFYPQAFQRAVQAMRENFTYVKPYLTAIPSYVGGFWTFTMASDSELKPSWPETLPFSNRYYTPEVHQAAFALPPFVAEIVNK</sequence>
<comment type="function">
    <text evidence="4">Catalyzes the irreversible transfer of a propylamine group from the amino donor S-adenosylmethioninamine (decarboxy-AdoMet) to putrescine (1,4-diaminobutane) to yield spermidine.</text>
</comment>
<evidence type="ECO:0000256" key="2">
    <source>
        <dbReference type="ARBA" id="ARBA00022679"/>
    </source>
</evidence>
<reference evidence="10" key="1">
    <citation type="submission" date="2017-02" db="EMBL/GenBank/DDBJ databases">
        <authorList>
            <person name="Varghese N."/>
            <person name="Submissions S."/>
        </authorList>
    </citation>
    <scope>NUCLEOTIDE SEQUENCE [LARGE SCALE GENOMIC DNA]</scope>
    <source>
        <strain evidence="10">DSM 16521</strain>
    </source>
</reference>
<dbReference type="PROSITE" id="PS51006">
    <property type="entry name" value="PABS_2"/>
    <property type="match status" value="1"/>
</dbReference>
<dbReference type="Proteomes" id="UP000189933">
    <property type="component" value="Unassembled WGS sequence"/>
</dbReference>
<evidence type="ECO:0000259" key="8">
    <source>
        <dbReference type="PROSITE" id="PS51006"/>
    </source>
</evidence>
<feature type="binding site" evidence="4">
    <location>
        <position position="162"/>
    </location>
    <ligand>
        <name>S-methyl-5'-thioadenosine</name>
        <dbReference type="ChEBI" id="CHEBI:17509"/>
    </ligand>
</feature>
<organism evidence="9 10">
    <name type="scientific">Carboxydocella sporoproducens DSM 16521</name>
    <dbReference type="NCBI Taxonomy" id="1121270"/>
    <lineage>
        <taxon>Bacteria</taxon>
        <taxon>Bacillati</taxon>
        <taxon>Bacillota</taxon>
        <taxon>Clostridia</taxon>
        <taxon>Eubacteriales</taxon>
        <taxon>Clostridiales Family XVI. Incertae Sedis</taxon>
        <taxon>Carboxydocella</taxon>
    </lineage>
</organism>
<feature type="binding site" evidence="4">
    <location>
        <position position="62"/>
    </location>
    <ligand>
        <name>spermidine</name>
        <dbReference type="ChEBI" id="CHEBI:57834"/>
    </ligand>
</feature>
<dbReference type="Pfam" id="PF17284">
    <property type="entry name" value="Spermine_synt_N"/>
    <property type="match status" value="1"/>
</dbReference>
<dbReference type="Pfam" id="PF01564">
    <property type="entry name" value="Spermine_synth"/>
    <property type="match status" value="1"/>
</dbReference>
<gene>
    <name evidence="4" type="primary">speE</name>
    <name evidence="9" type="ORF">SAMN02745885_01784</name>
</gene>
<dbReference type="GO" id="GO:0004766">
    <property type="term" value="F:spermidine synthase activity"/>
    <property type="evidence" value="ECO:0007669"/>
    <property type="project" value="UniProtKB-UniRule"/>
</dbReference>
<dbReference type="InterPro" id="IPR030373">
    <property type="entry name" value="PABS_CS"/>
</dbReference>
<dbReference type="CDD" id="cd02440">
    <property type="entry name" value="AdoMet_MTases"/>
    <property type="match status" value="1"/>
</dbReference>
<dbReference type="InterPro" id="IPR030374">
    <property type="entry name" value="PABS"/>
</dbReference>
<dbReference type="AlphaFoldDB" id="A0A1T4QSE2"/>
<evidence type="ECO:0000256" key="1">
    <source>
        <dbReference type="ARBA" id="ARBA00007867"/>
    </source>
</evidence>
<feature type="active site" description="Proton acceptor" evidence="4 5">
    <location>
        <position position="155"/>
    </location>
</feature>
<comment type="pathway">
    <text evidence="4">Amine and polyamine biosynthesis; spermidine biosynthesis; spermidine from putrescine: step 1/1.</text>
</comment>
<dbReference type="RefSeq" id="WP_078665824.1">
    <property type="nucleotide sequence ID" value="NZ_FUXM01000021.1"/>
</dbReference>
<dbReference type="PANTHER" id="PTHR11558">
    <property type="entry name" value="SPERMIDINE/SPERMINE SYNTHASE"/>
    <property type="match status" value="1"/>
</dbReference>
<evidence type="ECO:0000313" key="9">
    <source>
        <dbReference type="EMBL" id="SKA06604.1"/>
    </source>
</evidence>
<comment type="catalytic activity">
    <reaction evidence="4 7">
        <text>S-adenosyl 3-(methylsulfanyl)propylamine + putrescine = S-methyl-5'-thioadenosine + spermidine + H(+)</text>
        <dbReference type="Rhea" id="RHEA:12721"/>
        <dbReference type="ChEBI" id="CHEBI:15378"/>
        <dbReference type="ChEBI" id="CHEBI:17509"/>
        <dbReference type="ChEBI" id="CHEBI:57443"/>
        <dbReference type="ChEBI" id="CHEBI:57834"/>
        <dbReference type="ChEBI" id="CHEBI:326268"/>
        <dbReference type="EC" id="2.5.1.16"/>
    </reaction>
</comment>
<evidence type="ECO:0000256" key="4">
    <source>
        <dbReference type="HAMAP-Rule" id="MF_00198"/>
    </source>
</evidence>
<dbReference type="InterPro" id="IPR035246">
    <property type="entry name" value="Spermidine_synt_N"/>
</dbReference>
<feature type="binding site" evidence="4">
    <location>
        <begin position="155"/>
        <end position="158"/>
    </location>
    <ligand>
        <name>spermidine</name>
        <dbReference type="ChEBI" id="CHEBI:57834"/>
    </ligand>
</feature>
<dbReference type="UniPathway" id="UPA00248">
    <property type="reaction ID" value="UER00314"/>
</dbReference>
<dbReference type="NCBIfam" id="NF002010">
    <property type="entry name" value="PRK00811.1"/>
    <property type="match status" value="1"/>
</dbReference>
<comment type="similarity">
    <text evidence="1 4 6">Belongs to the spermidine/spermine synthase family.</text>
</comment>
<dbReference type="PANTHER" id="PTHR11558:SF11">
    <property type="entry name" value="SPERMIDINE SYNTHASE"/>
    <property type="match status" value="1"/>
</dbReference>
<accession>A0A1T4QSE2</accession>
<dbReference type="InterPro" id="IPR001045">
    <property type="entry name" value="Spermi_synthase"/>
</dbReference>
<protein>
    <recommendedName>
        <fullName evidence="4">Polyamine aminopropyltransferase</fullName>
    </recommendedName>
    <alternativeName>
        <fullName evidence="4">Putrescine aminopropyltransferase</fullName>
        <shortName evidence="4">PAPT</shortName>
    </alternativeName>
    <alternativeName>
        <fullName evidence="4">Spermidine synthase</fullName>
        <shortName evidence="4">SPDS</shortName>
        <shortName evidence="4">SPDSY</shortName>
        <ecNumber evidence="4">2.5.1.16</ecNumber>
    </alternativeName>
</protein>
<feature type="binding site" evidence="4">
    <location>
        <begin position="137"/>
        <end position="138"/>
    </location>
    <ligand>
        <name>S-methyl-5'-thioadenosine</name>
        <dbReference type="ChEBI" id="CHEBI:17509"/>
    </ligand>
</feature>
<name>A0A1T4QSE2_9FIRM</name>
<feature type="binding site" evidence="4">
    <location>
        <position position="31"/>
    </location>
    <ligand>
        <name>S-methyl-5'-thioadenosine</name>
        <dbReference type="ChEBI" id="CHEBI:17509"/>
    </ligand>
</feature>
<dbReference type="Gene3D" id="3.40.50.150">
    <property type="entry name" value="Vaccinia Virus protein VP39"/>
    <property type="match status" value="1"/>
</dbReference>
<proteinExistence type="inferred from homology"/>
<evidence type="ECO:0000256" key="5">
    <source>
        <dbReference type="PROSITE-ProRule" id="PRU00354"/>
    </source>
</evidence>
<dbReference type="PROSITE" id="PS01330">
    <property type="entry name" value="PABS_1"/>
    <property type="match status" value="1"/>
</dbReference>
<dbReference type="InterPro" id="IPR037163">
    <property type="entry name" value="Spermidine_synt_N_sf"/>
</dbReference>
<keyword evidence="10" id="KW-1185">Reference proteome</keyword>
<dbReference type="SUPFAM" id="SSF53335">
    <property type="entry name" value="S-adenosyl-L-methionine-dependent methyltransferases"/>
    <property type="match status" value="1"/>
</dbReference>
<dbReference type="InterPro" id="IPR029063">
    <property type="entry name" value="SAM-dependent_MTases_sf"/>
</dbReference>
<keyword evidence="2 4" id="KW-0808">Transferase</keyword>
<dbReference type="NCBIfam" id="TIGR00417">
    <property type="entry name" value="speE"/>
    <property type="match status" value="1"/>
</dbReference>
<keyword evidence="3 4" id="KW-0620">Polyamine biosynthesis</keyword>
<dbReference type="EMBL" id="FUXM01000021">
    <property type="protein sequence ID" value="SKA06604.1"/>
    <property type="molecule type" value="Genomic_DNA"/>
</dbReference>
<dbReference type="EC" id="2.5.1.16" evidence="4"/>
<evidence type="ECO:0000256" key="6">
    <source>
        <dbReference type="RuleBase" id="RU003836"/>
    </source>
</evidence>
<keyword evidence="4 7" id="KW-0745">Spermidine biosynthesis</keyword>
<evidence type="ECO:0000313" key="10">
    <source>
        <dbReference type="Proteomes" id="UP000189933"/>
    </source>
</evidence>
<evidence type="ECO:0000256" key="7">
    <source>
        <dbReference type="RuleBase" id="RU003837"/>
    </source>
</evidence>
<feature type="domain" description="PABS" evidence="8">
    <location>
        <begin position="2"/>
        <end position="235"/>
    </location>
</feature>
<dbReference type="Gene3D" id="2.30.140.10">
    <property type="entry name" value="Spermidine synthase, tetramerisation domain"/>
    <property type="match status" value="1"/>
</dbReference>
<comment type="subunit">
    <text evidence="4">Homodimer or homotetramer.</text>
</comment>
<feature type="binding site" evidence="4">
    <location>
        <position position="86"/>
    </location>
    <ligand>
        <name>spermidine</name>
        <dbReference type="ChEBI" id="CHEBI:57834"/>
    </ligand>
</feature>
<evidence type="ECO:0000256" key="3">
    <source>
        <dbReference type="ARBA" id="ARBA00023115"/>
    </source>
</evidence>
<dbReference type="OrthoDB" id="9793120at2"/>
<dbReference type="HAMAP" id="MF_00198">
    <property type="entry name" value="Spermidine_synth"/>
    <property type="match status" value="1"/>
</dbReference>